<comment type="caution">
    <text evidence="6">The sequence shown here is derived from an EMBL/GenBank/DDBJ whole genome shotgun (WGS) entry which is preliminary data.</text>
</comment>
<evidence type="ECO:0000256" key="4">
    <source>
        <dbReference type="ARBA" id="ARBA00022833"/>
    </source>
</evidence>
<evidence type="ECO:0000256" key="1">
    <source>
        <dbReference type="ARBA" id="ARBA00004123"/>
    </source>
</evidence>
<keyword evidence="3" id="KW-0863">Zinc-finger</keyword>
<name>A0AAV1LCZ5_9NEOP</name>
<gene>
    <name evidence="6" type="ORF">PARMNEM_LOCUS12121</name>
</gene>
<dbReference type="Proteomes" id="UP001314205">
    <property type="component" value="Unassembled WGS sequence"/>
</dbReference>
<keyword evidence="4" id="KW-0862">Zinc</keyword>
<dbReference type="SUPFAM" id="SSF53098">
    <property type="entry name" value="Ribonuclease H-like"/>
    <property type="match status" value="1"/>
</dbReference>
<evidence type="ECO:0000256" key="2">
    <source>
        <dbReference type="ARBA" id="ARBA00022723"/>
    </source>
</evidence>
<protein>
    <recommendedName>
        <fullName evidence="8">Transposase</fullName>
    </recommendedName>
</protein>
<dbReference type="PANTHER" id="PTHR46481">
    <property type="entry name" value="ZINC FINGER BED DOMAIN-CONTAINING PROTEIN 4"/>
    <property type="match status" value="1"/>
</dbReference>
<keyword evidence="5" id="KW-0539">Nucleus</keyword>
<dbReference type="EMBL" id="CAVLGL010000087">
    <property type="protein sequence ID" value="CAK1592062.1"/>
    <property type="molecule type" value="Genomic_DNA"/>
</dbReference>
<dbReference type="AlphaFoldDB" id="A0AAV1LCZ5"/>
<dbReference type="InterPro" id="IPR012337">
    <property type="entry name" value="RNaseH-like_sf"/>
</dbReference>
<evidence type="ECO:0008006" key="8">
    <source>
        <dbReference type="Google" id="ProtNLM"/>
    </source>
</evidence>
<evidence type="ECO:0000313" key="7">
    <source>
        <dbReference type="Proteomes" id="UP001314205"/>
    </source>
</evidence>
<evidence type="ECO:0000313" key="6">
    <source>
        <dbReference type="EMBL" id="CAK1592062.1"/>
    </source>
</evidence>
<dbReference type="PANTHER" id="PTHR46481:SF10">
    <property type="entry name" value="ZINC FINGER BED DOMAIN-CONTAINING PROTEIN 39"/>
    <property type="match status" value="1"/>
</dbReference>
<proteinExistence type="predicted"/>
<evidence type="ECO:0000256" key="3">
    <source>
        <dbReference type="ARBA" id="ARBA00022771"/>
    </source>
</evidence>
<organism evidence="6 7">
    <name type="scientific">Parnassius mnemosyne</name>
    <name type="common">clouded apollo</name>
    <dbReference type="NCBI Taxonomy" id="213953"/>
    <lineage>
        <taxon>Eukaryota</taxon>
        <taxon>Metazoa</taxon>
        <taxon>Ecdysozoa</taxon>
        <taxon>Arthropoda</taxon>
        <taxon>Hexapoda</taxon>
        <taxon>Insecta</taxon>
        <taxon>Pterygota</taxon>
        <taxon>Neoptera</taxon>
        <taxon>Endopterygota</taxon>
        <taxon>Lepidoptera</taxon>
        <taxon>Glossata</taxon>
        <taxon>Ditrysia</taxon>
        <taxon>Papilionoidea</taxon>
        <taxon>Papilionidae</taxon>
        <taxon>Parnassiinae</taxon>
        <taxon>Parnassini</taxon>
        <taxon>Parnassius</taxon>
        <taxon>Driopa</taxon>
    </lineage>
</organism>
<keyword evidence="7" id="KW-1185">Reference proteome</keyword>
<comment type="subcellular location">
    <subcellularLocation>
        <location evidence="1">Nucleus</location>
    </subcellularLocation>
</comment>
<sequence length="163" mass="19188">MVFLKRSTLRRKVIERFEELQLNLKKRLQQFSSKMLFTIDGWTSIAGRSYYGVTIHYIDNEWKYRSVVLDFIPSRVRHTGEDIATIFHECLLEYDIIDKIQGITVDNATANTKFMHELDKQLPHFDSDNQHFRCFAHILNLGVQDLLKTLALHSETDNKGQEQ</sequence>
<dbReference type="InterPro" id="IPR052035">
    <property type="entry name" value="ZnF_BED_domain_contain"/>
</dbReference>
<dbReference type="GO" id="GO:0008270">
    <property type="term" value="F:zinc ion binding"/>
    <property type="evidence" value="ECO:0007669"/>
    <property type="project" value="UniProtKB-KW"/>
</dbReference>
<evidence type="ECO:0000256" key="5">
    <source>
        <dbReference type="ARBA" id="ARBA00023242"/>
    </source>
</evidence>
<dbReference type="GO" id="GO:0005634">
    <property type="term" value="C:nucleus"/>
    <property type="evidence" value="ECO:0007669"/>
    <property type="project" value="UniProtKB-SubCell"/>
</dbReference>
<reference evidence="6 7" key="1">
    <citation type="submission" date="2023-11" db="EMBL/GenBank/DDBJ databases">
        <authorList>
            <person name="Hedman E."/>
            <person name="Englund M."/>
            <person name="Stromberg M."/>
            <person name="Nyberg Akerstrom W."/>
            <person name="Nylinder S."/>
            <person name="Jareborg N."/>
            <person name="Kallberg Y."/>
            <person name="Kronander E."/>
        </authorList>
    </citation>
    <scope>NUCLEOTIDE SEQUENCE [LARGE SCALE GENOMIC DNA]</scope>
</reference>
<accession>A0AAV1LCZ5</accession>
<keyword evidence="2" id="KW-0479">Metal-binding</keyword>